<name>A0A919SG21_9ACTN</name>
<dbReference type="PROSITE" id="PS50937">
    <property type="entry name" value="HTH_MERR_2"/>
    <property type="match status" value="1"/>
</dbReference>
<gene>
    <name evidence="3" type="ORF">Aau02nite_45050</name>
</gene>
<reference evidence="3" key="1">
    <citation type="submission" date="2021-03" db="EMBL/GenBank/DDBJ databases">
        <title>Whole genome shotgun sequence of Actinoplanes auranticolor NBRC 12245.</title>
        <authorList>
            <person name="Komaki H."/>
            <person name="Tamura T."/>
        </authorList>
    </citation>
    <scope>NUCLEOTIDE SEQUENCE</scope>
    <source>
        <strain evidence="3">NBRC 12245</strain>
    </source>
</reference>
<dbReference type="EMBL" id="BOQL01000036">
    <property type="protein sequence ID" value="GIM71251.1"/>
    <property type="molecule type" value="Genomic_DNA"/>
</dbReference>
<dbReference type="AlphaFoldDB" id="A0A919SG21"/>
<evidence type="ECO:0000313" key="3">
    <source>
        <dbReference type="EMBL" id="GIM71251.1"/>
    </source>
</evidence>
<evidence type="ECO:0000313" key="4">
    <source>
        <dbReference type="Proteomes" id="UP000681340"/>
    </source>
</evidence>
<dbReference type="PANTHER" id="PTHR30204">
    <property type="entry name" value="REDOX-CYCLING DRUG-SENSING TRANSCRIPTIONAL ACTIVATOR SOXR"/>
    <property type="match status" value="1"/>
</dbReference>
<dbReference type="SUPFAM" id="SSF46955">
    <property type="entry name" value="Putative DNA-binding domain"/>
    <property type="match status" value="1"/>
</dbReference>
<dbReference type="GO" id="GO:0003700">
    <property type="term" value="F:DNA-binding transcription factor activity"/>
    <property type="evidence" value="ECO:0007669"/>
    <property type="project" value="InterPro"/>
</dbReference>
<comment type="caution">
    <text evidence="3">The sequence shown here is derived from an EMBL/GenBank/DDBJ whole genome shotgun (WGS) entry which is preliminary data.</text>
</comment>
<proteinExistence type="predicted"/>
<feature type="domain" description="HTH merR-type" evidence="2">
    <location>
        <begin position="8"/>
        <end position="78"/>
    </location>
</feature>
<dbReference type="CDD" id="cd01107">
    <property type="entry name" value="HTH_BmrR"/>
    <property type="match status" value="1"/>
</dbReference>
<dbReference type="PANTHER" id="PTHR30204:SF97">
    <property type="entry name" value="MERR FAMILY REGULATORY PROTEIN"/>
    <property type="match status" value="1"/>
</dbReference>
<sequence>MAEELSGLLTTGEFARRSRLSVKALRLYDRSGLLRPAEVQPGNGYRRYAEHQLYAARLIVLLRRLDMPLSQIAEILGAGGADAGELLARYWTDVERRLAAQRDLADRLVRSLAGETGAPPGDWPVATREVPAQTVLTEQRYVTSAELGWTREAAARLTAVARRHGGPAGPRFVVFHNEVSEDGDGPVEVCVPVTPGAVDPMVAATRHEPAHREAYIQVIRGHFEPPQILSVYDAARRWVRERGLLVTAPPREVYAYPADLDHGSPDDVMCDVAVPYA</sequence>
<dbReference type="PROSITE" id="PS00552">
    <property type="entry name" value="HTH_MERR_1"/>
    <property type="match status" value="1"/>
</dbReference>
<dbReference type="InterPro" id="IPR047057">
    <property type="entry name" value="MerR_fam"/>
</dbReference>
<dbReference type="RefSeq" id="WP_212990503.1">
    <property type="nucleotide sequence ID" value="NZ_BAABEA010000052.1"/>
</dbReference>
<accession>A0A919SG21</accession>
<keyword evidence="4" id="KW-1185">Reference proteome</keyword>
<dbReference type="Proteomes" id="UP000681340">
    <property type="component" value="Unassembled WGS sequence"/>
</dbReference>
<dbReference type="Gene3D" id="3.20.80.10">
    <property type="entry name" value="Regulatory factor, effector binding domain"/>
    <property type="match status" value="1"/>
</dbReference>
<organism evidence="3 4">
    <name type="scientific">Actinoplanes auranticolor</name>
    <dbReference type="NCBI Taxonomy" id="47988"/>
    <lineage>
        <taxon>Bacteria</taxon>
        <taxon>Bacillati</taxon>
        <taxon>Actinomycetota</taxon>
        <taxon>Actinomycetes</taxon>
        <taxon>Micromonosporales</taxon>
        <taxon>Micromonosporaceae</taxon>
        <taxon>Actinoplanes</taxon>
    </lineage>
</organism>
<protein>
    <submittedName>
        <fullName evidence="3">MerR family transcriptional regulator</fullName>
    </submittedName>
</protein>
<dbReference type="InterPro" id="IPR009061">
    <property type="entry name" value="DNA-bd_dom_put_sf"/>
</dbReference>
<dbReference type="InterPro" id="IPR011256">
    <property type="entry name" value="Reg_factor_effector_dom_sf"/>
</dbReference>
<dbReference type="Pfam" id="PF13411">
    <property type="entry name" value="MerR_1"/>
    <property type="match status" value="1"/>
</dbReference>
<evidence type="ECO:0000256" key="1">
    <source>
        <dbReference type="ARBA" id="ARBA00023125"/>
    </source>
</evidence>
<dbReference type="GO" id="GO:0003677">
    <property type="term" value="F:DNA binding"/>
    <property type="evidence" value="ECO:0007669"/>
    <property type="project" value="UniProtKB-KW"/>
</dbReference>
<evidence type="ECO:0000259" key="2">
    <source>
        <dbReference type="PROSITE" id="PS50937"/>
    </source>
</evidence>
<keyword evidence="1" id="KW-0238">DNA-binding</keyword>
<dbReference type="SMART" id="SM00422">
    <property type="entry name" value="HTH_MERR"/>
    <property type="match status" value="1"/>
</dbReference>
<dbReference type="Gene3D" id="1.10.1660.10">
    <property type="match status" value="1"/>
</dbReference>
<dbReference type="InterPro" id="IPR000551">
    <property type="entry name" value="MerR-type_HTH_dom"/>
</dbReference>